<feature type="transmembrane region" description="Helical" evidence="8">
    <location>
        <begin position="323"/>
        <end position="348"/>
    </location>
</feature>
<dbReference type="AlphaFoldDB" id="A0AA41YYV1"/>
<organism evidence="10 11">
    <name type="scientific">Limobrevibacterium gyesilva</name>
    <dbReference type="NCBI Taxonomy" id="2991712"/>
    <lineage>
        <taxon>Bacteria</taxon>
        <taxon>Pseudomonadati</taxon>
        <taxon>Pseudomonadota</taxon>
        <taxon>Alphaproteobacteria</taxon>
        <taxon>Acetobacterales</taxon>
        <taxon>Acetobacteraceae</taxon>
        <taxon>Limobrevibacterium</taxon>
    </lineage>
</organism>
<dbReference type="InterPro" id="IPR020846">
    <property type="entry name" value="MFS_dom"/>
</dbReference>
<dbReference type="PANTHER" id="PTHR12778">
    <property type="entry name" value="SOLUTE CARRIER FAMILY 33 ACETYL-COA TRANSPORTER -RELATED"/>
    <property type="match status" value="1"/>
</dbReference>
<evidence type="ECO:0000256" key="1">
    <source>
        <dbReference type="ARBA" id="ARBA00004141"/>
    </source>
</evidence>
<evidence type="ECO:0000256" key="3">
    <source>
        <dbReference type="ARBA" id="ARBA00022448"/>
    </source>
</evidence>
<feature type="transmembrane region" description="Helical" evidence="8">
    <location>
        <begin position="107"/>
        <end position="124"/>
    </location>
</feature>
<dbReference type="EMBL" id="JAPDNT010000050">
    <property type="protein sequence ID" value="MCW3477762.1"/>
    <property type="molecule type" value="Genomic_DNA"/>
</dbReference>
<feature type="transmembrane region" description="Helical" evidence="8">
    <location>
        <begin position="388"/>
        <end position="409"/>
    </location>
</feature>
<evidence type="ECO:0000313" key="10">
    <source>
        <dbReference type="EMBL" id="MCW3477762.1"/>
    </source>
</evidence>
<dbReference type="SUPFAM" id="SSF103473">
    <property type="entry name" value="MFS general substrate transporter"/>
    <property type="match status" value="1"/>
</dbReference>
<dbReference type="InterPro" id="IPR011701">
    <property type="entry name" value="MFS"/>
</dbReference>
<dbReference type="InterPro" id="IPR036259">
    <property type="entry name" value="MFS_trans_sf"/>
</dbReference>
<name>A0AA41YYV1_9PROT</name>
<feature type="transmembrane region" description="Helical" evidence="8">
    <location>
        <begin position="231"/>
        <end position="253"/>
    </location>
</feature>
<keyword evidence="11" id="KW-1185">Reference proteome</keyword>
<feature type="compositionally biased region" description="Basic and acidic residues" evidence="7">
    <location>
        <begin position="420"/>
        <end position="436"/>
    </location>
</feature>
<dbReference type="PROSITE" id="PS50850">
    <property type="entry name" value="MFS"/>
    <property type="match status" value="1"/>
</dbReference>
<feature type="transmembrane region" description="Helical" evidence="8">
    <location>
        <begin position="43"/>
        <end position="63"/>
    </location>
</feature>
<feature type="transmembrane region" description="Helical" evidence="8">
    <location>
        <begin position="297"/>
        <end position="317"/>
    </location>
</feature>
<dbReference type="NCBIfam" id="TIGR00901">
    <property type="entry name" value="2A0125"/>
    <property type="match status" value="1"/>
</dbReference>
<feature type="transmembrane region" description="Helical" evidence="8">
    <location>
        <begin position="12"/>
        <end position="31"/>
    </location>
</feature>
<comment type="subcellular location">
    <subcellularLocation>
        <location evidence="1">Membrane</location>
        <topology evidence="1">Multi-pass membrane protein</topology>
    </subcellularLocation>
</comment>
<evidence type="ECO:0000256" key="7">
    <source>
        <dbReference type="SAM" id="MobiDB-lite"/>
    </source>
</evidence>
<dbReference type="InterPro" id="IPR004752">
    <property type="entry name" value="AmpG_permease/AT-1"/>
</dbReference>
<reference evidence="10" key="2">
    <citation type="submission" date="2022-10" db="EMBL/GenBank/DDBJ databases">
        <authorList>
            <person name="Trinh H.N."/>
        </authorList>
    </citation>
    <scope>NUCLEOTIDE SEQUENCE</scope>
    <source>
        <strain evidence="10">RN2-1</strain>
    </source>
</reference>
<feature type="transmembrane region" description="Helical" evidence="8">
    <location>
        <begin position="360"/>
        <end position="382"/>
    </location>
</feature>
<evidence type="ECO:0000256" key="8">
    <source>
        <dbReference type="SAM" id="Phobius"/>
    </source>
</evidence>
<dbReference type="Proteomes" id="UP001165679">
    <property type="component" value="Unassembled WGS sequence"/>
</dbReference>
<evidence type="ECO:0000313" key="11">
    <source>
        <dbReference type="Proteomes" id="UP001165679"/>
    </source>
</evidence>
<keyword evidence="4 8" id="KW-0812">Transmembrane</keyword>
<dbReference type="GO" id="GO:0022857">
    <property type="term" value="F:transmembrane transporter activity"/>
    <property type="evidence" value="ECO:0007669"/>
    <property type="project" value="InterPro"/>
</dbReference>
<keyword evidence="5 8" id="KW-1133">Transmembrane helix</keyword>
<evidence type="ECO:0000256" key="2">
    <source>
        <dbReference type="ARBA" id="ARBA00008335"/>
    </source>
</evidence>
<reference evidence="10" key="1">
    <citation type="submission" date="2022-09" db="EMBL/GenBank/DDBJ databases">
        <title>Rhodovastum sp. nov. RN2-1 isolated from soil in Seongnam, South Korea.</title>
        <authorList>
            <person name="Le N.T."/>
        </authorList>
    </citation>
    <scope>NUCLEOTIDE SEQUENCE</scope>
    <source>
        <strain evidence="10">RN2-1</strain>
    </source>
</reference>
<keyword evidence="3" id="KW-0813">Transport</keyword>
<evidence type="ECO:0000256" key="5">
    <source>
        <dbReference type="ARBA" id="ARBA00022989"/>
    </source>
</evidence>
<feature type="transmembrane region" description="Helical" evidence="8">
    <location>
        <begin position="265"/>
        <end position="290"/>
    </location>
</feature>
<dbReference type="Gene3D" id="1.20.1250.20">
    <property type="entry name" value="MFS general substrate transporter like domains"/>
    <property type="match status" value="1"/>
</dbReference>
<comment type="similarity">
    <text evidence="2">Belongs to the major facilitator superfamily.</text>
</comment>
<dbReference type="Pfam" id="PF07690">
    <property type="entry name" value="MFS_1"/>
    <property type="match status" value="1"/>
</dbReference>
<feature type="domain" description="Major facilitator superfamily (MFS) profile" evidence="9">
    <location>
        <begin position="228"/>
        <end position="442"/>
    </location>
</feature>
<evidence type="ECO:0000259" key="9">
    <source>
        <dbReference type="PROSITE" id="PS50850"/>
    </source>
</evidence>
<evidence type="ECO:0000256" key="6">
    <source>
        <dbReference type="ARBA" id="ARBA00023136"/>
    </source>
</evidence>
<evidence type="ECO:0000256" key="4">
    <source>
        <dbReference type="ARBA" id="ARBA00022692"/>
    </source>
</evidence>
<dbReference type="GO" id="GO:0016020">
    <property type="term" value="C:membrane"/>
    <property type="evidence" value="ECO:0007669"/>
    <property type="project" value="UniProtKB-SubCell"/>
</dbReference>
<gene>
    <name evidence="10" type="ORF">OL599_24735</name>
</gene>
<protein>
    <submittedName>
        <fullName evidence="10">MFS transporter</fullName>
    </submittedName>
</protein>
<feature type="transmembrane region" description="Helical" evidence="8">
    <location>
        <begin position="172"/>
        <end position="195"/>
    </location>
</feature>
<sequence length="442" mass="46350">MKPPAFLSNRRLWIMVAFGFVAGLPLALSGFTLRQWLTEGHVSLAAIGLTANIGLPYTLKFLWAPLLDQVRPPGALGRLGRRRGWLLMIQPLLVCACLGLALSDAQAGPGVAIAAAACIAFLSATQDIAIDAWRIEAFEQRMQGAATAAYVWGYRVAMLVSGAGVIASAGVVGWHVALLGVALLAALGIVITLLAPEQPAPERTGSAGGLLARSLGAFRDPLRDFLSRRGAVPILAFVALFNLGEAMAGVMLAPFYRSLGFDRAAVATAIGPFSLVATMAGIGVGGWLVARIGLSRALISTGFIQMAAMAMYVLLSASAGNHAVLFSTVVVEAFVQGLATAAFLAYLSGLCTPAFAATQYALLSSVAPIASHTVGGFSGYLAQATGWTLFYTLAMLASLPAMLLMLYILRHYPPEPVRVPQDRLPDSRPRDARLQESRSAGA</sequence>
<comment type="caution">
    <text evidence="10">The sequence shown here is derived from an EMBL/GenBank/DDBJ whole genome shotgun (WGS) entry which is preliminary data.</text>
</comment>
<dbReference type="RefSeq" id="WP_264716728.1">
    <property type="nucleotide sequence ID" value="NZ_JAPDNT010000050.1"/>
</dbReference>
<feature type="transmembrane region" description="Helical" evidence="8">
    <location>
        <begin position="145"/>
        <end position="166"/>
    </location>
</feature>
<feature type="region of interest" description="Disordered" evidence="7">
    <location>
        <begin position="419"/>
        <end position="442"/>
    </location>
</feature>
<keyword evidence="6 8" id="KW-0472">Membrane</keyword>
<proteinExistence type="inferred from homology"/>
<dbReference type="PANTHER" id="PTHR12778:SF10">
    <property type="entry name" value="MAJOR FACILITATOR SUPERFAMILY DOMAIN-CONTAINING PROTEIN 3"/>
    <property type="match status" value="1"/>
</dbReference>
<feature type="transmembrane region" description="Helical" evidence="8">
    <location>
        <begin position="84"/>
        <end position="101"/>
    </location>
</feature>
<accession>A0AA41YYV1</accession>